<feature type="domain" description="PDZ" evidence="10">
    <location>
        <begin position="739"/>
        <end position="825"/>
    </location>
</feature>
<dbReference type="FunFam" id="2.30.42.10:FF:000070">
    <property type="entry name" value="Multiple PDZ domain protein"/>
    <property type="match status" value="1"/>
</dbReference>
<dbReference type="InterPro" id="IPR015132">
    <property type="entry name" value="L27_2"/>
</dbReference>
<evidence type="ECO:0000313" key="13">
    <source>
        <dbReference type="Proteomes" id="UP000281406"/>
    </source>
</evidence>
<evidence type="ECO:0000256" key="4">
    <source>
        <dbReference type="ARBA" id="ARBA00022475"/>
    </source>
</evidence>
<feature type="compositionally biased region" description="Basic residues" evidence="9">
    <location>
        <begin position="1238"/>
        <end position="1247"/>
    </location>
</feature>
<dbReference type="EMBL" id="RJVU01053127">
    <property type="protein sequence ID" value="ROL40876.1"/>
    <property type="molecule type" value="Genomic_DNA"/>
</dbReference>
<dbReference type="InterPro" id="IPR036034">
    <property type="entry name" value="PDZ_sf"/>
</dbReference>
<dbReference type="Pfam" id="PF09045">
    <property type="entry name" value="L27_2"/>
    <property type="match status" value="1"/>
</dbReference>
<keyword evidence="13" id="KW-1185">Reference proteome</keyword>
<evidence type="ECO:0000256" key="7">
    <source>
        <dbReference type="ARBA" id="ARBA00022949"/>
    </source>
</evidence>
<feature type="compositionally biased region" description="Pro residues" evidence="9">
    <location>
        <begin position="325"/>
        <end position="347"/>
    </location>
</feature>
<keyword evidence="8" id="KW-0472">Membrane</keyword>
<dbReference type="FunFam" id="2.30.42.10:FF:000051">
    <property type="entry name" value="Multiple PDZ domain protein isoform X1"/>
    <property type="match status" value="1"/>
</dbReference>
<gene>
    <name evidence="12" type="ORF">DPX16_9870</name>
</gene>
<feature type="domain" description="PDZ" evidence="10">
    <location>
        <begin position="1132"/>
        <end position="1220"/>
    </location>
</feature>
<feature type="compositionally biased region" description="Polar residues" evidence="9">
    <location>
        <begin position="1072"/>
        <end position="1088"/>
    </location>
</feature>
<evidence type="ECO:0000256" key="6">
    <source>
        <dbReference type="ARBA" id="ARBA00022737"/>
    </source>
</evidence>
<dbReference type="Pfam" id="PF00595">
    <property type="entry name" value="PDZ"/>
    <property type="match status" value="6"/>
</dbReference>
<protein>
    <submittedName>
        <fullName evidence="12">InaD-like protein</fullName>
    </submittedName>
</protein>
<dbReference type="CDD" id="cd06791">
    <property type="entry name" value="PDZ3_MUPP1-like"/>
    <property type="match status" value="1"/>
</dbReference>
<feature type="region of interest" description="Disordered" evidence="9">
    <location>
        <begin position="1230"/>
        <end position="1317"/>
    </location>
</feature>
<comment type="subcellular location">
    <subcellularLocation>
        <location evidence="1">Apical cell membrane</location>
    </subcellularLocation>
    <subcellularLocation>
        <location evidence="2">Cell junction</location>
        <location evidence="2">Tight junction</location>
    </subcellularLocation>
</comment>
<dbReference type="InterPro" id="IPR036892">
    <property type="entry name" value="L27_dom_sf"/>
</dbReference>
<dbReference type="CDD" id="cd06668">
    <property type="entry name" value="PDZ4_MUPP1-like"/>
    <property type="match status" value="1"/>
</dbReference>
<dbReference type="CDD" id="cd06669">
    <property type="entry name" value="PDZ5_MUPP1-like"/>
    <property type="match status" value="1"/>
</dbReference>
<dbReference type="SUPFAM" id="SSF50156">
    <property type="entry name" value="PDZ domain-like"/>
    <property type="match status" value="6"/>
</dbReference>
<evidence type="ECO:0000256" key="9">
    <source>
        <dbReference type="SAM" id="MobiDB-lite"/>
    </source>
</evidence>
<dbReference type="PANTHER" id="PTHR19964">
    <property type="entry name" value="MULTIPLE PDZ DOMAIN PROTEIN"/>
    <property type="match status" value="1"/>
</dbReference>
<evidence type="ECO:0000313" key="12">
    <source>
        <dbReference type="EMBL" id="ROL40876.1"/>
    </source>
</evidence>
<feature type="domain" description="PDZ" evidence="10">
    <location>
        <begin position="364"/>
        <end position="451"/>
    </location>
</feature>
<dbReference type="SUPFAM" id="SSF101288">
    <property type="entry name" value="L27 domain"/>
    <property type="match status" value="1"/>
</dbReference>
<comment type="caution">
    <text evidence="12">The sequence shown here is derived from an EMBL/GenBank/DDBJ whole genome shotgun (WGS) entry which is preliminary data.</text>
</comment>
<feature type="compositionally biased region" description="Acidic residues" evidence="9">
    <location>
        <begin position="1272"/>
        <end position="1290"/>
    </location>
</feature>
<dbReference type="GO" id="GO:0005923">
    <property type="term" value="C:bicellular tight junction"/>
    <property type="evidence" value="ECO:0007669"/>
    <property type="project" value="UniProtKB-SubCell"/>
</dbReference>
<dbReference type="CDD" id="cd06667">
    <property type="entry name" value="PDZ2_MUPP1-like"/>
    <property type="match status" value="1"/>
</dbReference>
<dbReference type="CDD" id="cd06671">
    <property type="entry name" value="PDZ7_MUPP1-PD6_PATJ-like"/>
    <property type="match status" value="1"/>
</dbReference>
<keyword evidence="5" id="KW-0597">Phosphoprotein</keyword>
<dbReference type="PROSITE" id="PS50106">
    <property type="entry name" value="PDZ"/>
    <property type="match status" value="6"/>
</dbReference>
<evidence type="ECO:0000259" key="11">
    <source>
        <dbReference type="PROSITE" id="PS51022"/>
    </source>
</evidence>
<dbReference type="PROSITE" id="PS51022">
    <property type="entry name" value="L27"/>
    <property type="match status" value="1"/>
</dbReference>
<dbReference type="Gene3D" id="1.20.1440.360">
    <property type="match status" value="1"/>
</dbReference>
<organism evidence="12 13">
    <name type="scientific">Anabarilius grahami</name>
    <name type="common">Kanglang fish</name>
    <name type="synonym">Barilius grahami</name>
    <dbReference type="NCBI Taxonomy" id="495550"/>
    <lineage>
        <taxon>Eukaryota</taxon>
        <taxon>Metazoa</taxon>
        <taxon>Chordata</taxon>
        <taxon>Craniata</taxon>
        <taxon>Vertebrata</taxon>
        <taxon>Euteleostomi</taxon>
        <taxon>Actinopterygii</taxon>
        <taxon>Neopterygii</taxon>
        <taxon>Teleostei</taxon>
        <taxon>Ostariophysi</taxon>
        <taxon>Cypriniformes</taxon>
        <taxon>Xenocyprididae</taxon>
        <taxon>Xenocypridinae</taxon>
        <taxon>Xenocypridinae incertae sedis</taxon>
        <taxon>Anabarilius</taxon>
    </lineage>
</organism>
<dbReference type="Proteomes" id="UP000281406">
    <property type="component" value="Unassembled WGS sequence"/>
</dbReference>
<accession>A0A3N0Y3U2</accession>
<keyword evidence="6" id="KW-0677">Repeat</keyword>
<reference evidence="12 13" key="1">
    <citation type="submission" date="2018-10" db="EMBL/GenBank/DDBJ databases">
        <title>Genome assembly for a Yunnan-Guizhou Plateau 3E fish, Anabarilius grahami (Regan), and its evolutionary and genetic applications.</title>
        <authorList>
            <person name="Jiang W."/>
        </authorList>
    </citation>
    <scope>NUCLEOTIDE SEQUENCE [LARGE SCALE GENOMIC DNA]</scope>
    <source>
        <strain evidence="12">AG-KIZ</strain>
        <tissue evidence="12">Muscle</tissue>
    </source>
</reference>
<dbReference type="OrthoDB" id="6022711at2759"/>
<dbReference type="InterPro" id="IPR001478">
    <property type="entry name" value="PDZ"/>
</dbReference>
<sequence>MYENVPTVSASERQQVLQALERLQSKLVQREEWTHSDRLGTLKEALQSPLFGHILTLQHSVKQLKDQLNSLPPDTCSEFSFSRKGQLIVSASRPSSSLGSVVSNGTDSTNASSEQLQRWMHASAKGRRMELISLQKPLSGGLGFSVVGLRPEGVGGHGVFVRQVQPGSVADRDGRLQENDQILAINGIPLDQSVTQQQAIALLQQQRDRVELVVARDTAAKPRLSTSGLIQTDQWGHVEEIELVNDGSGLGFGIVGGKATGMVVRTVVPDSVAHKDGRLRTGDHILRIGETLTRGLASDQVVQVLQACGTHVRMLIARDPLGAAQPPPPPAPATAPITSLPPPPPVPARRSSKTPNLEGYEIHEVALKKKEGQSLGISIIGYNALTTEDAVGVYVKNVVPGSAAEQSGKIHVHDRIIALDGVNLQGFTNQEVLEVMKQTGDIIHLTLIRKITSPKRTAVEKSLDKVQRESSRVSLKRSSEIKARADQRGSVVELMDPALSGIKQQLQEKMQEPAPLTEMELRAKWEQALGPHYDVMVVQLDPVIEDDIELQKYSKLLPIHTMRLGVELDSFDGHHYISTVAPEGPVAKHGLLRPEDELLEVNGVQLYGKSRREAVAFLREVPPPFTLVCCRRLTEEGSEYHPESEEWHSSSPSASLQEQIENNLSMLAKDTSLRNSMREELQDRQALAMEREVDDEVEPLESRSPERELMDEDKDDEEEKEEEEEDEGELALWSPNVQVLKLEKGERGLGFSILDYQDPLDVARSVIVIRSVVPGGVADTHGGLLPGDQLVFVNDTHLDTCSLAQAVEVLKSAPPGIVYLGIRKPLVTEDRSSGQQSSWPVEGADEQPVAKQAFSHALPSMPELAGGGGRVRKALSRLVGATRGKSALSALMIRKCVEEGEEDKLRHPVAGIERAALYAADRQEDFGNDSVLSDDLDEEPELILDAEPRYASPLTTVDLLPSLEREMAVDEDVEEQEMDTMKDQGSSKVKDATLPSYLSEKTRSWEKPMTSSLYQFNTQADSQEQIAEVNDDLCTSFEKIQLQFSQIPLSQSASWVEAADSGADSDSRNEGSELTLTDTDTESAQRTSSHSRKRRNQGAAGPIRGGHSDLPEREEGEGEETPAFSHWGPPRRVEVWPETEESLGISIVGGRTVIKRLKNGEELKGIFIKQVLPDSPAGRTGALKTGDKILQVSGVDLQNASHEEAVQAIKAAPSPVVFIVQSLCSTPRPASVTASSIRQHKAKRKAAQKAGQTSVPPPMRLPPPYRPPSQVQEEEQEEEEEEEEEREDEEQAKGVVAQSTTTSGPLVLSLAPPPATKVLRNAVPYPAVPEQL</sequence>
<feature type="region of interest" description="Disordered" evidence="9">
    <location>
        <begin position="1058"/>
        <end position="1132"/>
    </location>
</feature>
<feature type="domain" description="PDZ" evidence="10">
    <location>
        <begin position="547"/>
        <end position="633"/>
    </location>
</feature>
<evidence type="ECO:0000256" key="1">
    <source>
        <dbReference type="ARBA" id="ARBA00004221"/>
    </source>
</evidence>
<proteinExistence type="predicted"/>
<dbReference type="InterPro" id="IPR004172">
    <property type="entry name" value="L27_dom"/>
</dbReference>
<evidence type="ECO:0000259" key="10">
    <source>
        <dbReference type="PROSITE" id="PS50106"/>
    </source>
</evidence>
<feature type="compositionally biased region" description="Acidic residues" evidence="9">
    <location>
        <begin position="709"/>
        <end position="729"/>
    </location>
</feature>
<feature type="compositionally biased region" description="Pro residues" evidence="9">
    <location>
        <begin position="1255"/>
        <end position="1267"/>
    </location>
</feature>
<dbReference type="SMART" id="SM00228">
    <property type="entry name" value="PDZ"/>
    <property type="match status" value="6"/>
</dbReference>
<feature type="domain" description="PDZ" evidence="10">
    <location>
        <begin position="131"/>
        <end position="218"/>
    </location>
</feature>
<name>A0A3N0Y3U2_ANAGA</name>
<feature type="region of interest" description="Disordered" evidence="9">
    <location>
        <begin position="688"/>
        <end position="729"/>
    </location>
</feature>
<keyword evidence="4" id="KW-1003">Cell membrane</keyword>
<keyword evidence="7" id="KW-0965">Cell junction</keyword>
<evidence type="ECO:0000256" key="3">
    <source>
        <dbReference type="ARBA" id="ARBA00022427"/>
    </source>
</evidence>
<keyword evidence="3" id="KW-0796">Tight junction</keyword>
<evidence type="ECO:0000256" key="2">
    <source>
        <dbReference type="ARBA" id="ARBA00004435"/>
    </source>
</evidence>
<dbReference type="Gene3D" id="2.30.42.10">
    <property type="match status" value="6"/>
</dbReference>
<evidence type="ECO:0000256" key="5">
    <source>
        <dbReference type="ARBA" id="ARBA00022553"/>
    </source>
</evidence>
<feature type="region of interest" description="Disordered" evidence="9">
    <location>
        <begin position="321"/>
        <end position="354"/>
    </location>
</feature>
<evidence type="ECO:0000256" key="8">
    <source>
        <dbReference type="ARBA" id="ARBA00023136"/>
    </source>
</evidence>
<dbReference type="GO" id="GO:0016324">
    <property type="term" value="C:apical plasma membrane"/>
    <property type="evidence" value="ECO:0007669"/>
    <property type="project" value="UniProtKB-SubCell"/>
</dbReference>
<feature type="domain" description="PDZ" evidence="10">
    <location>
        <begin position="240"/>
        <end position="320"/>
    </location>
</feature>
<dbReference type="PANTHER" id="PTHR19964:SF11">
    <property type="entry name" value="INAD-LIKE PROTEIN"/>
    <property type="match status" value="1"/>
</dbReference>
<feature type="domain" description="L27" evidence="11">
    <location>
        <begin position="9"/>
        <end position="69"/>
    </location>
</feature>
<dbReference type="InterPro" id="IPR051342">
    <property type="entry name" value="PDZ_scaffold"/>
</dbReference>